<keyword evidence="3" id="KW-1185">Reference proteome</keyword>
<organism evidence="2 3">
    <name type="scientific">Gossypium arboreum</name>
    <name type="common">Tree cotton</name>
    <name type="synonym">Gossypium nanking</name>
    <dbReference type="NCBI Taxonomy" id="29729"/>
    <lineage>
        <taxon>Eukaryota</taxon>
        <taxon>Viridiplantae</taxon>
        <taxon>Streptophyta</taxon>
        <taxon>Embryophyta</taxon>
        <taxon>Tracheophyta</taxon>
        <taxon>Spermatophyta</taxon>
        <taxon>Magnoliopsida</taxon>
        <taxon>eudicotyledons</taxon>
        <taxon>Gunneridae</taxon>
        <taxon>Pentapetalae</taxon>
        <taxon>rosids</taxon>
        <taxon>malvids</taxon>
        <taxon>Malvales</taxon>
        <taxon>Malvaceae</taxon>
        <taxon>Malvoideae</taxon>
        <taxon>Gossypium</taxon>
    </lineage>
</organism>
<keyword evidence="1" id="KW-0812">Transmembrane</keyword>
<comment type="caution">
    <text evidence="2">The sequence shown here is derived from an EMBL/GenBank/DDBJ whole genome shotgun (WGS) entry which is preliminary data.</text>
</comment>
<dbReference type="Proteomes" id="UP001358586">
    <property type="component" value="Chromosome 7"/>
</dbReference>
<dbReference type="EMBL" id="JARKNE010000007">
    <property type="protein sequence ID" value="KAK5819051.1"/>
    <property type="molecule type" value="Genomic_DNA"/>
</dbReference>
<evidence type="ECO:0000256" key="1">
    <source>
        <dbReference type="SAM" id="Phobius"/>
    </source>
</evidence>
<reference evidence="2 3" key="1">
    <citation type="submission" date="2023-03" db="EMBL/GenBank/DDBJ databases">
        <title>WGS of Gossypium arboreum.</title>
        <authorList>
            <person name="Yu D."/>
        </authorList>
    </citation>
    <scope>NUCLEOTIDE SEQUENCE [LARGE SCALE GENOMIC DNA]</scope>
    <source>
        <tissue evidence="2">Leaf</tissue>
    </source>
</reference>
<gene>
    <name evidence="2" type="ORF">PVK06_024007</name>
</gene>
<proteinExistence type="predicted"/>
<keyword evidence="1" id="KW-1133">Transmembrane helix</keyword>
<protein>
    <submittedName>
        <fullName evidence="2">Uncharacterized protein</fullName>
    </submittedName>
</protein>
<sequence length="80" mass="9378">MGLLIELNEQFNKIVDISPSMKRLLTIYGILCIPTCIQLLLLFRDKHETFDTPQAQRARKQMNLAEWWIIYGTCVPKLQN</sequence>
<feature type="transmembrane region" description="Helical" evidence="1">
    <location>
        <begin position="25"/>
        <end position="43"/>
    </location>
</feature>
<keyword evidence="1" id="KW-0472">Membrane</keyword>
<name>A0ABR0PCN7_GOSAR</name>
<accession>A0ABR0PCN7</accession>
<evidence type="ECO:0000313" key="2">
    <source>
        <dbReference type="EMBL" id="KAK5819051.1"/>
    </source>
</evidence>
<evidence type="ECO:0000313" key="3">
    <source>
        <dbReference type="Proteomes" id="UP001358586"/>
    </source>
</evidence>